<name>A0A0G0K3F5_9BACT</name>
<sequence>THGEGELHEGDRYKVYRYPELIADFQPDQEYFGFPSNRADKILKHVLSDRELFKVFKTLMGNTPEIQDLVKA</sequence>
<feature type="non-terminal residue" evidence="1">
    <location>
        <position position="1"/>
    </location>
</feature>
<dbReference type="EMBL" id="LBTH01000034">
    <property type="protein sequence ID" value="KKQ35151.1"/>
    <property type="molecule type" value="Genomic_DNA"/>
</dbReference>
<comment type="caution">
    <text evidence="1">The sequence shown here is derived from an EMBL/GenBank/DDBJ whole genome shotgun (WGS) entry which is preliminary data.</text>
</comment>
<accession>A0A0G0K3F5</accession>
<proteinExistence type="predicted"/>
<organism evidence="1 2">
    <name type="scientific">candidate division WS6 bacterium GW2011_GWA2_37_6</name>
    <dbReference type="NCBI Taxonomy" id="1619087"/>
    <lineage>
        <taxon>Bacteria</taxon>
        <taxon>Candidatus Dojkabacteria</taxon>
    </lineage>
</organism>
<evidence type="ECO:0000313" key="1">
    <source>
        <dbReference type="EMBL" id="KKQ35151.1"/>
    </source>
</evidence>
<dbReference type="Proteomes" id="UP000034852">
    <property type="component" value="Unassembled WGS sequence"/>
</dbReference>
<dbReference type="AlphaFoldDB" id="A0A0G0K3F5"/>
<gene>
    <name evidence="1" type="ORF">US52_C0034G0007</name>
</gene>
<evidence type="ECO:0000313" key="2">
    <source>
        <dbReference type="Proteomes" id="UP000034852"/>
    </source>
</evidence>
<protein>
    <submittedName>
        <fullName evidence="1">Uncharacterized protein</fullName>
    </submittedName>
</protein>
<reference evidence="1" key="1">
    <citation type="journal article" date="2015" name="Nature">
        <title>rRNA introns, odd ribosomes, and small enigmatic genomes across a large radiation of phyla.</title>
        <authorList>
            <person name="Brown C.T."/>
            <person name="Hug L.A."/>
            <person name="Thomas B.C."/>
            <person name="Sharon I."/>
            <person name="Castelle C.J."/>
            <person name="Singh A."/>
            <person name="Wilkins M.J."/>
            <person name="Williams K.H."/>
            <person name="Banfield J.F."/>
        </authorList>
    </citation>
    <scope>NUCLEOTIDE SEQUENCE [LARGE SCALE GENOMIC DNA]</scope>
</reference>